<sequence>MAVVRGLSDERAARLMIELREGRTPHSVNVKAWQLEAYFVDHPDYAREVRPLIDANAGAALLRKGARLRNLTHCVHGHPLSGDNISLEPNGRRKCLTCARRRHLAPRPPTKEQIQRVTAALNAGQTLSLICHGRLHDQIVKPRILTYRKLNFYRRQNPTFDQFVICSTANNISKGLRLRLHPDHARIEIVRSQNDDFHKILSMLPRQLANRDEIAGSIFLALTDGTLQRDQVQLRLPEFIRAQNAMFPINYAKFGDSRLVSLDEVVFEDGSATRGDTVSRGLWD</sequence>
<accession>A0A1M7UM96</accession>
<dbReference type="EMBL" id="LT670849">
    <property type="protein sequence ID" value="SHN84141.1"/>
    <property type="molecule type" value="Genomic_DNA"/>
</dbReference>
<evidence type="ECO:0000313" key="1">
    <source>
        <dbReference type="EMBL" id="SHN84141.1"/>
    </source>
</evidence>
<protein>
    <submittedName>
        <fullName evidence="1">Uncharacterized protein</fullName>
    </submittedName>
</protein>
<keyword evidence="2" id="KW-1185">Reference proteome</keyword>
<name>A0A1M7UM96_9BRAD</name>
<reference evidence="2" key="1">
    <citation type="submission" date="2016-11" db="EMBL/GenBank/DDBJ databases">
        <authorList>
            <person name="Varghese N."/>
            <person name="Submissions S."/>
        </authorList>
    </citation>
    <scope>NUCLEOTIDE SEQUENCE [LARGE SCALE GENOMIC DNA]</scope>
    <source>
        <strain evidence="2">GAS401</strain>
    </source>
</reference>
<dbReference type="AlphaFoldDB" id="A0A1M7UM96"/>
<evidence type="ECO:0000313" key="2">
    <source>
        <dbReference type="Proteomes" id="UP000184096"/>
    </source>
</evidence>
<dbReference type="Proteomes" id="UP000184096">
    <property type="component" value="Chromosome I"/>
</dbReference>
<gene>
    <name evidence="1" type="ORF">SAMN05444170_5793</name>
</gene>
<proteinExistence type="predicted"/>
<organism evidence="1 2">
    <name type="scientific">Bradyrhizobium erythrophlei</name>
    <dbReference type="NCBI Taxonomy" id="1437360"/>
    <lineage>
        <taxon>Bacteria</taxon>
        <taxon>Pseudomonadati</taxon>
        <taxon>Pseudomonadota</taxon>
        <taxon>Alphaproteobacteria</taxon>
        <taxon>Hyphomicrobiales</taxon>
        <taxon>Nitrobacteraceae</taxon>
        <taxon>Bradyrhizobium</taxon>
    </lineage>
</organism>